<sequence>MRLTVNLEDDLGRDVRRLAEAQGISMSRLAGEAFSEYVRQLRRREFGQRVLDMAGRVVVAENADAMLEEGRCDDAERGGDDARI</sequence>
<name>A0A7K3NIM3_9BACT</name>
<keyword evidence="2" id="KW-1185">Reference proteome</keyword>
<protein>
    <recommendedName>
        <fullName evidence="3">CopG family transcriptional regulator</fullName>
    </recommendedName>
</protein>
<proteinExistence type="predicted"/>
<dbReference type="Proteomes" id="UP000469724">
    <property type="component" value="Unassembled WGS sequence"/>
</dbReference>
<dbReference type="AlphaFoldDB" id="A0A7K3NIM3"/>
<dbReference type="RefSeq" id="WP_163300998.1">
    <property type="nucleotide sequence ID" value="NZ_JAAGRQ010000011.1"/>
</dbReference>
<reference evidence="1 2" key="1">
    <citation type="submission" date="2020-02" db="EMBL/GenBank/DDBJ databases">
        <title>Comparative genomics of sulfur disproportionating microorganisms.</title>
        <authorList>
            <person name="Ward L.M."/>
            <person name="Bertran E."/>
            <person name="Johnston D.T."/>
        </authorList>
    </citation>
    <scope>NUCLEOTIDE SEQUENCE [LARGE SCALE GENOMIC DNA]</scope>
    <source>
        <strain evidence="1 2">DSM 3696</strain>
    </source>
</reference>
<evidence type="ECO:0000313" key="2">
    <source>
        <dbReference type="Proteomes" id="UP000469724"/>
    </source>
</evidence>
<gene>
    <name evidence="1" type="ORF">G3N56_04210</name>
</gene>
<evidence type="ECO:0000313" key="1">
    <source>
        <dbReference type="EMBL" id="NDY55947.1"/>
    </source>
</evidence>
<organism evidence="1 2">
    <name type="scientific">Desulfolutivibrio sulfodismutans</name>
    <dbReference type="NCBI Taxonomy" id="63561"/>
    <lineage>
        <taxon>Bacteria</taxon>
        <taxon>Pseudomonadati</taxon>
        <taxon>Thermodesulfobacteriota</taxon>
        <taxon>Desulfovibrionia</taxon>
        <taxon>Desulfovibrionales</taxon>
        <taxon>Desulfovibrionaceae</taxon>
        <taxon>Desulfolutivibrio</taxon>
    </lineage>
</organism>
<comment type="caution">
    <text evidence="1">The sequence shown here is derived from an EMBL/GenBank/DDBJ whole genome shotgun (WGS) entry which is preliminary data.</text>
</comment>
<dbReference type="EMBL" id="JAAGRQ010000011">
    <property type="protein sequence ID" value="NDY55947.1"/>
    <property type="molecule type" value="Genomic_DNA"/>
</dbReference>
<accession>A0A7K3NIM3</accession>
<evidence type="ECO:0008006" key="3">
    <source>
        <dbReference type="Google" id="ProtNLM"/>
    </source>
</evidence>